<keyword evidence="11 17" id="KW-0378">Hydrolase</keyword>
<keyword evidence="8 15" id="KW-0732">Signal</keyword>
<feature type="domain" description="PDZ" evidence="16">
    <location>
        <begin position="380"/>
        <end position="441"/>
    </location>
</feature>
<accession>A0ABZ0IC28</accession>
<evidence type="ECO:0000313" key="18">
    <source>
        <dbReference type="Proteomes" id="UP001626549"/>
    </source>
</evidence>
<evidence type="ECO:0000256" key="12">
    <source>
        <dbReference type="ARBA" id="ARBA00022825"/>
    </source>
</evidence>
<feature type="signal peptide" evidence="15">
    <location>
        <begin position="1"/>
        <end position="29"/>
    </location>
</feature>
<evidence type="ECO:0000256" key="6">
    <source>
        <dbReference type="ARBA" id="ARBA00013958"/>
    </source>
</evidence>
<dbReference type="EMBL" id="CP136865">
    <property type="protein sequence ID" value="WOJ96109.1"/>
    <property type="molecule type" value="Genomic_DNA"/>
</dbReference>
<organism evidence="17 18">
    <name type="scientific">Congregibacter brevis</name>
    <dbReference type="NCBI Taxonomy" id="3081201"/>
    <lineage>
        <taxon>Bacteria</taxon>
        <taxon>Pseudomonadati</taxon>
        <taxon>Pseudomonadota</taxon>
        <taxon>Gammaproteobacteria</taxon>
        <taxon>Cellvibrionales</taxon>
        <taxon>Halieaceae</taxon>
        <taxon>Congregibacter</taxon>
    </lineage>
</organism>
<dbReference type="InterPro" id="IPR011782">
    <property type="entry name" value="Pept_S1C_Do"/>
</dbReference>
<keyword evidence="7" id="KW-0645">Protease</keyword>
<dbReference type="InterPro" id="IPR041489">
    <property type="entry name" value="PDZ_6"/>
</dbReference>
<dbReference type="Proteomes" id="UP001626549">
    <property type="component" value="Chromosome"/>
</dbReference>
<evidence type="ECO:0000256" key="15">
    <source>
        <dbReference type="SAM" id="SignalP"/>
    </source>
</evidence>
<dbReference type="InterPro" id="IPR009003">
    <property type="entry name" value="Peptidase_S1_PA"/>
</dbReference>
<comment type="subcellular location">
    <subcellularLocation>
        <location evidence="3">Periplasm</location>
    </subcellularLocation>
</comment>
<dbReference type="Pfam" id="PF13365">
    <property type="entry name" value="Trypsin_2"/>
    <property type="match status" value="1"/>
</dbReference>
<keyword evidence="10" id="KW-0574">Periplasm</keyword>
<evidence type="ECO:0000313" key="17">
    <source>
        <dbReference type="EMBL" id="WOJ96109.1"/>
    </source>
</evidence>
<dbReference type="EC" id="3.4.21.107" evidence="5"/>
<dbReference type="Pfam" id="PF13180">
    <property type="entry name" value="PDZ_2"/>
    <property type="match status" value="1"/>
</dbReference>
<dbReference type="InterPro" id="IPR001478">
    <property type="entry name" value="PDZ"/>
</dbReference>
<name>A0ABZ0IC28_9GAMM</name>
<sequence>MTYRFGALGSKLLAIAAIALMCSARLGQAAELPDFTGIVEEQSPAVVKIIVEASTARDGSDINEQEIPEFLRRYFQMPNPPQGPQGPQERMATGSGFIISDDGYVVTNHHVVEGADLVTVRMSDRREYEAEVVGLDPRSDLALLRIEAEELPYLVLGADDALKVGEWVLAIGSPFGLDYSVTAGIVSAKGRSLPTRSRENYVPFIQTDVAINPGNSGGPLFNLKGEVVGVNSQIFTTRAGGSIGLSFAIPVNVVRNVVNQLKDGGTVTRGWLGVTIQNVDRNLGESFGLDRPRGALISQIASDGPAAKSGLEPGDIIIEFDGEAIETSADLPHVVGLIAPGTEVDVLIVRDRKQKTIEVEVGGLDAEDSVDQAYRNGEAEDEQGGRLGIVVEEAPEEMLSRWDLAGGVVVRSVEPDSPADDAGLMPGDVITAVGATPVRSLDTFSEIIGDLADNASVPLRLIRRGSPMFIGLRLGD</sequence>
<feature type="domain" description="PDZ" evidence="16">
    <location>
        <begin position="256"/>
        <end position="352"/>
    </location>
</feature>
<dbReference type="InterPro" id="IPR036034">
    <property type="entry name" value="PDZ_sf"/>
</dbReference>
<reference evidence="17 18" key="1">
    <citation type="submission" date="2023-10" db="EMBL/GenBank/DDBJ databases">
        <title>Two novel species belonging to the OM43/NOR5 clade.</title>
        <authorList>
            <person name="Park M."/>
        </authorList>
    </citation>
    <scope>NUCLEOTIDE SEQUENCE [LARGE SCALE GENOMIC DNA]</scope>
    <source>
        <strain evidence="17 18">IMCC45268</strain>
    </source>
</reference>
<dbReference type="SUPFAM" id="SSF50494">
    <property type="entry name" value="Trypsin-like serine proteases"/>
    <property type="match status" value="1"/>
</dbReference>
<comment type="function">
    <text evidence="2">Might be efficient in the degradation of transiently denatured and unfolded proteins which accumulate in the periplasm following stress conditions.</text>
</comment>
<dbReference type="NCBIfam" id="TIGR02037">
    <property type="entry name" value="degP_htrA_DO"/>
    <property type="match status" value="1"/>
</dbReference>
<comment type="catalytic activity">
    <reaction evidence="1">
        <text>Acts on substrates that are at least partially unfolded. The cleavage site P1 residue is normally between a pair of hydrophobic residues, such as Val-|-Val.</text>
        <dbReference type="EC" id="3.4.21.107"/>
    </reaction>
</comment>
<dbReference type="PANTHER" id="PTHR22939:SF130">
    <property type="entry name" value="PERIPLASMIC SERINE ENDOPROTEASE DEGP-LIKE-RELATED"/>
    <property type="match status" value="1"/>
</dbReference>
<dbReference type="PANTHER" id="PTHR22939">
    <property type="entry name" value="SERINE PROTEASE FAMILY S1C HTRA-RELATED"/>
    <property type="match status" value="1"/>
</dbReference>
<evidence type="ECO:0000256" key="3">
    <source>
        <dbReference type="ARBA" id="ARBA00004418"/>
    </source>
</evidence>
<evidence type="ECO:0000259" key="16">
    <source>
        <dbReference type="PROSITE" id="PS50106"/>
    </source>
</evidence>
<evidence type="ECO:0000256" key="1">
    <source>
        <dbReference type="ARBA" id="ARBA00001772"/>
    </source>
</evidence>
<dbReference type="SMART" id="SM00228">
    <property type="entry name" value="PDZ"/>
    <property type="match status" value="2"/>
</dbReference>
<dbReference type="Gene3D" id="2.40.10.120">
    <property type="match status" value="1"/>
</dbReference>
<evidence type="ECO:0000256" key="11">
    <source>
        <dbReference type="ARBA" id="ARBA00022801"/>
    </source>
</evidence>
<dbReference type="CDD" id="cd10839">
    <property type="entry name" value="cpPDZ1_DegP-like"/>
    <property type="match status" value="1"/>
</dbReference>
<keyword evidence="9" id="KW-0677">Repeat</keyword>
<evidence type="ECO:0000256" key="8">
    <source>
        <dbReference type="ARBA" id="ARBA00022729"/>
    </source>
</evidence>
<evidence type="ECO:0000256" key="13">
    <source>
        <dbReference type="ARBA" id="ARBA00023016"/>
    </source>
</evidence>
<keyword evidence="18" id="KW-1185">Reference proteome</keyword>
<evidence type="ECO:0000256" key="14">
    <source>
        <dbReference type="ARBA" id="ARBA00032850"/>
    </source>
</evidence>
<keyword evidence="13" id="KW-0346">Stress response</keyword>
<dbReference type="PROSITE" id="PS50106">
    <property type="entry name" value="PDZ"/>
    <property type="match status" value="2"/>
</dbReference>
<dbReference type="Gene3D" id="2.30.42.10">
    <property type="match status" value="2"/>
</dbReference>
<evidence type="ECO:0000256" key="2">
    <source>
        <dbReference type="ARBA" id="ARBA00002610"/>
    </source>
</evidence>
<evidence type="ECO:0000256" key="7">
    <source>
        <dbReference type="ARBA" id="ARBA00022670"/>
    </source>
</evidence>
<dbReference type="RefSeq" id="WP_407326798.1">
    <property type="nucleotide sequence ID" value="NZ_CP136865.1"/>
</dbReference>
<keyword evidence="12" id="KW-0720">Serine protease</keyword>
<dbReference type="Pfam" id="PF17820">
    <property type="entry name" value="PDZ_6"/>
    <property type="match status" value="1"/>
</dbReference>
<dbReference type="InterPro" id="IPR001940">
    <property type="entry name" value="Peptidase_S1C"/>
</dbReference>
<comment type="similarity">
    <text evidence="4">Belongs to the peptidase S1C family.</text>
</comment>
<evidence type="ECO:0000256" key="10">
    <source>
        <dbReference type="ARBA" id="ARBA00022764"/>
    </source>
</evidence>
<dbReference type="SUPFAM" id="SSF50156">
    <property type="entry name" value="PDZ domain-like"/>
    <property type="match status" value="2"/>
</dbReference>
<dbReference type="PRINTS" id="PR00834">
    <property type="entry name" value="PROTEASES2C"/>
</dbReference>
<proteinExistence type="inferred from homology"/>
<dbReference type="GO" id="GO:0016787">
    <property type="term" value="F:hydrolase activity"/>
    <property type="evidence" value="ECO:0007669"/>
    <property type="project" value="UniProtKB-KW"/>
</dbReference>
<feature type="chain" id="PRO_5045466854" description="Probable periplasmic serine endoprotease DegP-like" evidence="15">
    <location>
        <begin position="30"/>
        <end position="476"/>
    </location>
</feature>
<evidence type="ECO:0000256" key="9">
    <source>
        <dbReference type="ARBA" id="ARBA00022737"/>
    </source>
</evidence>
<evidence type="ECO:0000256" key="5">
    <source>
        <dbReference type="ARBA" id="ARBA00013035"/>
    </source>
</evidence>
<gene>
    <name evidence="17" type="ORF">R0137_12765</name>
</gene>
<evidence type="ECO:0000256" key="4">
    <source>
        <dbReference type="ARBA" id="ARBA00010541"/>
    </source>
</evidence>
<protein>
    <recommendedName>
        <fullName evidence="6">Probable periplasmic serine endoprotease DegP-like</fullName>
        <ecNumber evidence="5">3.4.21.107</ecNumber>
    </recommendedName>
    <alternativeName>
        <fullName evidence="14">Protease Do</fullName>
    </alternativeName>
</protein>